<name>A0ABT4CS76_9CLOT</name>
<dbReference type="InterPro" id="IPR003416">
    <property type="entry name" value="MgtC/SapB/SrpB/YhiD_fam"/>
</dbReference>
<comment type="subcellular location">
    <subcellularLocation>
        <location evidence="1">Cell membrane</location>
        <topology evidence="1">Multi-pass membrane protein</topology>
    </subcellularLocation>
</comment>
<organism evidence="9 10">
    <name type="scientific">Clostridium ganghwense</name>
    <dbReference type="NCBI Taxonomy" id="312089"/>
    <lineage>
        <taxon>Bacteria</taxon>
        <taxon>Bacillati</taxon>
        <taxon>Bacillota</taxon>
        <taxon>Clostridia</taxon>
        <taxon>Eubacteriales</taxon>
        <taxon>Clostridiaceae</taxon>
        <taxon>Clostridium</taxon>
    </lineage>
</organism>
<gene>
    <name evidence="9" type="ORF">OXH55_10515</name>
</gene>
<evidence type="ECO:0000259" key="8">
    <source>
        <dbReference type="Pfam" id="PF02308"/>
    </source>
</evidence>
<dbReference type="PANTHER" id="PTHR33778">
    <property type="entry name" value="PROTEIN MGTC"/>
    <property type="match status" value="1"/>
</dbReference>
<evidence type="ECO:0000256" key="4">
    <source>
        <dbReference type="ARBA" id="ARBA00022692"/>
    </source>
</evidence>
<feature type="transmembrane region" description="Helical" evidence="7">
    <location>
        <begin position="125"/>
        <end position="142"/>
    </location>
</feature>
<dbReference type="PANTHER" id="PTHR33778:SF1">
    <property type="entry name" value="MAGNESIUM TRANSPORTER YHID-RELATED"/>
    <property type="match status" value="1"/>
</dbReference>
<feature type="transmembrane region" description="Helical" evidence="7">
    <location>
        <begin position="35"/>
        <end position="55"/>
    </location>
</feature>
<dbReference type="Proteomes" id="UP001079657">
    <property type="component" value="Unassembled WGS sequence"/>
</dbReference>
<feature type="transmembrane region" description="Helical" evidence="7">
    <location>
        <begin position="6"/>
        <end position="23"/>
    </location>
</feature>
<evidence type="ECO:0000256" key="3">
    <source>
        <dbReference type="ARBA" id="ARBA00022475"/>
    </source>
</evidence>
<comment type="caution">
    <text evidence="9">The sequence shown here is derived from an EMBL/GenBank/DDBJ whole genome shotgun (WGS) entry which is preliminary data.</text>
</comment>
<dbReference type="InterPro" id="IPR049177">
    <property type="entry name" value="MgtC_SapB_SrpB_YhiD_N"/>
</dbReference>
<sequence length="239" mass="26714">MKVEDIIIRLVLAVLIGGAIGYEREFKNRPAGFRTHILVCVGATIISLIQVSMAENAIVLVTNNPDLAQVIKVDYARLGAQVITGVGFLGAGTIMHTKGSIRGLTTAASLWVVACIGLSVGMGYYYISIFGVVFIAIVLGVLKKFQNRFITQAGLYKIEIQYINKEESIFFLKTFFEKKNITIKELKYIGCDEREFNDEVFDQWSEAYTISIPKYIDMNELISKISFNKNIMKVKSISN</sequence>
<protein>
    <submittedName>
        <fullName evidence="9">MgtC/SapB family protein</fullName>
    </submittedName>
</protein>
<proteinExistence type="inferred from homology"/>
<evidence type="ECO:0000256" key="5">
    <source>
        <dbReference type="ARBA" id="ARBA00022989"/>
    </source>
</evidence>
<comment type="similarity">
    <text evidence="2">Belongs to the MgtC/SapB family.</text>
</comment>
<accession>A0ABT4CS76</accession>
<keyword evidence="6 7" id="KW-0472">Membrane</keyword>
<evidence type="ECO:0000313" key="10">
    <source>
        <dbReference type="Proteomes" id="UP001079657"/>
    </source>
</evidence>
<dbReference type="RefSeq" id="WP_268049904.1">
    <property type="nucleotide sequence ID" value="NZ_JAPQES010000003.1"/>
</dbReference>
<dbReference type="Pfam" id="PF02308">
    <property type="entry name" value="MgtC"/>
    <property type="match status" value="1"/>
</dbReference>
<keyword evidence="3" id="KW-1003">Cell membrane</keyword>
<evidence type="ECO:0000256" key="2">
    <source>
        <dbReference type="ARBA" id="ARBA00009298"/>
    </source>
</evidence>
<feature type="domain" description="MgtC/SapB/SrpB/YhiD N-terminal" evidence="8">
    <location>
        <begin position="10"/>
        <end position="147"/>
    </location>
</feature>
<keyword evidence="5 7" id="KW-1133">Transmembrane helix</keyword>
<keyword evidence="4 7" id="KW-0812">Transmembrane</keyword>
<feature type="transmembrane region" description="Helical" evidence="7">
    <location>
        <begin position="75"/>
        <end position="94"/>
    </location>
</feature>
<evidence type="ECO:0000256" key="1">
    <source>
        <dbReference type="ARBA" id="ARBA00004651"/>
    </source>
</evidence>
<evidence type="ECO:0000256" key="6">
    <source>
        <dbReference type="ARBA" id="ARBA00023136"/>
    </source>
</evidence>
<reference evidence="9" key="1">
    <citation type="submission" date="2022-12" db="EMBL/GenBank/DDBJ databases">
        <authorList>
            <person name="Wang J."/>
        </authorList>
    </citation>
    <scope>NUCLEOTIDE SEQUENCE</scope>
    <source>
        <strain evidence="9">HY-42-06</strain>
    </source>
</reference>
<dbReference type="PRINTS" id="PR01837">
    <property type="entry name" value="MGTCSAPBPROT"/>
</dbReference>
<dbReference type="EMBL" id="JAPQES010000003">
    <property type="protein sequence ID" value="MCY6371066.1"/>
    <property type="molecule type" value="Genomic_DNA"/>
</dbReference>
<evidence type="ECO:0000313" key="9">
    <source>
        <dbReference type="EMBL" id="MCY6371066.1"/>
    </source>
</evidence>
<evidence type="ECO:0000256" key="7">
    <source>
        <dbReference type="SAM" id="Phobius"/>
    </source>
</evidence>
<keyword evidence="10" id="KW-1185">Reference proteome</keyword>